<organism evidence="2 3">
    <name type="scientific">Dyella soli</name>
    <dbReference type="NCBI Taxonomy" id="522319"/>
    <lineage>
        <taxon>Bacteria</taxon>
        <taxon>Pseudomonadati</taxon>
        <taxon>Pseudomonadota</taxon>
        <taxon>Gammaproteobacteria</taxon>
        <taxon>Lysobacterales</taxon>
        <taxon>Rhodanobacteraceae</taxon>
        <taxon>Dyella</taxon>
    </lineage>
</organism>
<evidence type="ECO:0000313" key="3">
    <source>
        <dbReference type="Proteomes" id="UP000291822"/>
    </source>
</evidence>
<gene>
    <name evidence="2" type="ORF">EZM97_07515</name>
</gene>
<evidence type="ECO:0000256" key="1">
    <source>
        <dbReference type="SAM" id="MobiDB-lite"/>
    </source>
</evidence>
<accession>A0A4V2NMM2</accession>
<comment type="caution">
    <text evidence="2">The sequence shown here is derived from an EMBL/GenBank/DDBJ whole genome shotgun (WGS) entry which is preliminary data.</text>
</comment>
<sequence>MYASMQELQAKDPVRWRGLSRDQRLQEGAQLARQKTVQDVTRAHANTIRDMETKASQLRKLESYAAGTGKGQGQLAALRQRAIFHAGSKGDLSVEIQRKAVFKDFVRRLGDIGGEGKFFGLVQDAREQNDLMRAIRDEPTGRPEIDAAGATVRKVMDEAFQQMNDVGIHINRLDDWHTPQPWDWTKVGADRGQFVKDAMDAVDLDRYIWPDGRPMKPDEVQKLISKSAETLGTNGSNKRGEKEGSGFSGSVGGSRNAPRQLHFKDANAYMAMMDKYGSADNVFSLLVHHLNGVARDVAAARVFGRDADNFFPQLVEKGFANDALAVSGKSPEKRAKALEKLEDLKKRTLKEWQAMRQPDHPGSMPGWVKVSQAIRGLAGASLLGTSTLSAIPDLQMAVGYTHLLGIAKSKILGNVAEGMKPTAENRKNISRLGIVVDGLEGAANRFGSEELGPHAIRFMNHVVHVGSGLRMWDRGMAHGVSASIMDMLGEHVGKSDYATLDPKTKAYLDSRGVTADHWQTWQLADLDKGQDGTRTMLTPDSIYSIPDEKLQPLAEQRVKARDGTATDAEVARETRNLRSEAAQQLLGTALHEVQIGARGGSGATVADQLMMGLDPGARGTWWHEFCSWMLFLKQTPLGIFKSHMFDVPQGMDDWRSAAVYRAKFMAGSAALGALGLTLKNLVLGQDPEDLFTPKGLGKIAIASGGLGMYGDFMFGDKGDHQNGALAKVLGPGATMLEDALQLAFNARDAGLGAAGVEYEKGNEPIKPEHLAAQGLRMVRNYSTPFMRIWYLKAAFNHMVYNQMMDNLSPGYTARVEQRMAQRNQGSWWAAGDALPNRAPNLKTVVGGP</sequence>
<dbReference type="AlphaFoldDB" id="A0A4V2NMM2"/>
<dbReference type="EMBL" id="SJTG01000001">
    <property type="protein sequence ID" value="TCI13857.1"/>
    <property type="molecule type" value="Genomic_DNA"/>
</dbReference>
<feature type="region of interest" description="Disordered" evidence="1">
    <location>
        <begin position="228"/>
        <end position="258"/>
    </location>
</feature>
<proteinExistence type="predicted"/>
<evidence type="ECO:0000313" key="2">
    <source>
        <dbReference type="EMBL" id="TCI13857.1"/>
    </source>
</evidence>
<reference evidence="2 3" key="1">
    <citation type="submission" date="2019-02" db="EMBL/GenBank/DDBJ databases">
        <title>Dyella amyloliquefaciens sp. nov., isolated from forest soil.</title>
        <authorList>
            <person name="Gao Z.-H."/>
            <person name="Qiu L.-H."/>
        </authorList>
    </citation>
    <scope>NUCLEOTIDE SEQUENCE [LARGE SCALE GENOMIC DNA]</scope>
    <source>
        <strain evidence="2 3">KACC 12747</strain>
    </source>
</reference>
<keyword evidence="3" id="KW-1185">Reference proteome</keyword>
<name>A0A4V2NMM2_9GAMM</name>
<dbReference type="Proteomes" id="UP000291822">
    <property type="component" value="Unassembled WGS sequence"/>
</dbReference>
<protein>
    <submittedName>
        <fullName evidence="2">Uncharacterized protein</fullName>
    </submittedName>
</protein>
<feature type="compositionally biased region" description="Polar residues" evidence="1">
    <location>
        <begin position="228"/>
        <end position="237"/>
    </location>
</feature>